<accession>A0ABN7PF58</accession>
<feature type="compositionally biased region" description="Low complexity" evidence="1">
    <location>
        <begin position="117"/>
        <end position="132"/>
    </location>
</feature>
<dbReference type="EMBL" id="CAJPIN010032271">
    <property type="protein sequence ID" value="CAG2064188.1"/>
    <property type="molecule type" value="Genomic_DNA"/>
</dbReference>
<evidence type="ECO:0000313" key="2">
    <source>
        <dbReference type="EMBL" id="CAG2064188.1"/>
    </source>
</evidence>
<feature type="compositionally biased region" description="Basic residues" evidence="1">
    <location>
        <begin position="51"/>
        <end position="68"/>
    </location>
</feature>
<feature type="compositionally biased region" description="Acidic residues" evidence="1">
    <location>
        <begin position="15"/>
        <end position="24"/>
    </location>
</feature>
<feature type="non-terminal residue" evidence="2">
    <location>
        <position position="187"/>
    </location>
</feature>
<proteinExistence type="predicted"/>
<dbReference type="Proteomes" id="UP001153148">
    <property type="component" value="Unassembled WGS sequence"/>
</dbReference>
<gene>
    <name evidence="2" type="ORF">TPAB3V08_LOCUS11135</name>
</gene>
<evidence type="ECO:0000256" key="1">
    <source>
        <dbReference type="SAM" id="MobiDB-lite"/>
    </source>
</evidence>
<feature type="region of interest" description="Disordered" evidence="1">
    <location>
        <begin position="1"/>
        <end position="88"/>
    </location>
</feature>
<feature type="compositionally biased region" description="Basic residues" evidence="1">
    <location>
        <begin position="138"/>
        <end position="147"/>
    </location>
</feature>
<organism evidence="2 3">
    <name type="scientific">Timema podura</name>
    <name type="common">Walking stick</name>
    <dbReference type="NCBI Taxonomy" id="61482"/>
    <lineage>
        <taxon>Eukaryota</taxon>
        <taxon>Metazoa</taxon>
        <taxon>Ecdysozoa</taxon>
        <taxon>Arthropoda</taxon>
        <taxon>Hexapoda</taxon>
        <taxon>Insecta</taxon>
        <taxon>Pterygota</taxon>
        <taxon>Neoptera</taxon>
        <taxon>Polyneoptera</taxon>
        <taxon>Phasmatodea</taxon>
        <taxon>Timematodea</taxon>
        <taxon>Timematoidea</taxon>
        <taxon>Timematidae</taxon>
        <taxon>Timema</taxon>
    </lineage>
</organism>
<feature type="compositionally biased region" description="Basic residues" evidence="1">
    <location>
        <begin position="1"/>
        <end position="11"/>
    </location>
</feature>
<sequence>MAKGTTSRRKHFNESDDSLTDEEALTARKPLTQRKQYTPRKNGRRPGTIKPKVRGNIRGKYRGKRKYKLNKERQPKGASRVVRYQDESDDVVEKVVGKMRSTRGQRLNYAIDSDVSVSLPNNNVVPSDSSDSGAPRQARGKRPRKMSAIHYFEASDDSEGGTSGRRTRGKRTHYAEDSDDSDGAPAI</sequence>
<keyword evidence="3" id="KW-1185">Reference proteome</keyword>
<evidence type="ECO:0000313" key="3">
    <source>
        <dbReference type="Proteomes" id="UP001153148"/>
    </source>
</evidence>
<feature type="compositionally biased region" description="Acidic residues" evidence="1">
    <location>
        <begin position="177"/>
        <end position="187"/>
    </location>
</feature>
<reference evidence="2" key="1">
    <citation type="submission" date="2021-03" db="EMBL/GenBank/DDBJ databases">
        <authorList>
            <person name="Tran Van P."/>
        </authorList>
    </citation>
    <scope>NUCLEOTIDE SEQUENCE</scope>
</reference>
<comment type="caution">
    <text evidence="2">The sequence shown here is derived from an EMBL/GenBank/DDBJ whole genome shotgun (WGS) entry which is preliminary data.</text>
</comment>
<name>A0ABN7PF58_TIMPD</name>
<protein>
    <submittedName>
        <fullName evidence="2">Uncharacterized protein</fullName>
    </submittedName>
</protein>
<feature type="region of interest" description="Disordered" evidence="1">
    <location>
        <begin position="117"/>
        <end position="187"/>
    </location>
</feature>